<evidence type="ECO:0000259" key="6">
    <source>
        <dbReference type="Pfam" id="PF00174"/>
    </source>
</evidence>
<dbReference type="Gene3D" id="2.60.40.650">
    <property type="match status" value="1"/>
</dbReference>
<keyword evidence="9" id="KW-1185">Reference proteome</keyword>
<organism evidence="8 9">
    <name type="scientific">Pseudoduganella dura</name>
    <dbReference type="NCBI Taxonomy" id="321982"/>
    <lineage>
        <taxon>Bacteria</taxon>
        <taxon>Pseudomonadati</taxon>
        <taxon>Pseudomonadota</taxon>
        <taxon>Betaproteobacteria</taxon>
        <taxon>Burkholderiales</taxon>
        <taxon>Oxalobacteraceae</taxon>
        <taxon>Telluria group</taxon>
        <taxon>Pseudoduganella</taxon>
    </lineage>
</organism>
<evidence type="ECO:0000313" key="9">
    <source>
        <dbReference type="Proteomes" id="UP000431684"/>
    </source>
</evidence>
<feature type="region of interest" description="Disordered" evidence="5">
    <location>
        <begin position="1"/>
        <end position="20"/>
    </location>
</feature>
<dbReference type="AlphaFoldDB" id="A0A6I3XRL8"/>
<dbReference type="Gene3D" id="3.90.420.10">
    <property type="entry name" value="Oxidoreductase, molybdopterin-binding domain"/>
    <property type="match status" value="1"/>
</dbReference>
<dbReference type="SUPFAM" id="SSF81296">
    <property type="entry name" value="E set domains"/>
    <property type="match status" value="1"/>
</dbReference>
<dbReference type="OrthoDB" id="9795587at2"/>
<dbReference type="SUPFAM" id="SSF56524">
    <property type="entry name" value="Oxidoreductase molybdopterin-binding domain"/>
    <property type="match status" value="1"/>
</dbReference>
<keyword evidence="3" id="KW-0479">Metal-binding</keyword>
<dbReference type="InterPro" id="IPR036374">
    <property type="entry name" value="OxRdtase_Mopterin-bd_sf"/>
</dbReference>
<dbReference type="GO" id="GO:0030151">
    <property type="term" value="F:molybdenum ion binding"/>
    <property type="evidence" value="ECO:0007669"/>
    <property type="project" value="InterPro"/>
</dbReference>
<dbReference type="RefSeq" id="WP_155711584.1">
    <property type="nucleotide sequence ID" value="NZ_BMWU01000015.1"/>
</dbReference>
<dbReference type="EMBL" id="WNWM01000002">
    <property type="protein sequence ID" value="MUI15962.1"/>
    <property type="molecule type" value="Genomic_DNA"/>
</dbReference>
<proteinExistence type="predicted"/>
<dbReference type="InterPro" id="IPR000572">
    <property type="entry name" value="OxRdtase_Mopterin-bd_dom"/>
</dbReference>
<dbReference type="Pfam" id="PF03404">
    <property type="entry name" value="Mo-co_dimer"/>
    <property type="match status" value="1"/>
</dbReference>
<comment type="caution">
    <text evidence="8">The sequence shown here is derived from an EMBL/GenBank/DDBJ whole genome shotgun (WGS) entry which is preliminary data.</text>
</comment>
<dbReference type="InterPro" id="IPR008335">
    <property type="entry name" value="Mopterin_OxRdtase_euk"/>
</dbReference>
<dbReference type="PRINTS" id="PR00407">
    <property type="entry name" value="EUMOPTERIN"/>
</dbReference>
<comment type="cofactor">
    <cofactor evidence="1">
        <name>Mo-molybdopterin</name>
        <dbReference type="ChEBI" id="CHEBI:71302"/>
    </cofactor>
</comment>
<keyword evidence="4 8" id="KW-0560">Oxidoreductase</keyword>
<dbReference type="GO" id="GO:0043546">
    <property type="term" value="F:molybdopterin cofactor binding"/>
    <property type="evidence" value="ECO:0007669"/>
    <property type="project" value="TreeGrafter"/>
</dbReference>
<dbReference type="PANTHER" id="PTHR19372">
    <property type="entry name" value="SULFITE REDUCTASE"/>
    <property type="match status" value="1"/>
</dbReference>
<feature type="domain" description="Oxidoreductase molybdopterin-binding" evidence="6">
    <location>
        <begin position="125"/>
        <end position="287"/>
    </location>
</feature>
<evidence type="ECO:0000313" key="8">
    <source>
        <dbReference type="EMBL" id="MUI15962.1"/>
    </source>
</evidence>
<evidence type="ECO:0000256" key="3">
    <source>
        <dbReference type="ARBA" id="ARBA00022723"/>
    </source>
</evidence>
<evidence type="ECO:0000256" key="5">
    <source>
        <dbReference type="SAM" id="MobiDB-lite"/>
    </source>
</evidence>
<dbReference type="GO" id="GO:0006790">
    <property type="term" value="P:sulfur compound metabolic process"/>
    <property type="evidence" value="ECO:0007669"/>
    <property type="project" value="TreeGrafter"/>
</dbReference>
<dbReference type="GO" id="GO:0020037">
    <property type="term" value="F:heme binding"/>
    <property type="evidence" value="ECO:0007669"/>
    <property type="project" value="TreeGrafter"/>
</dbReference>
<dbReference type="Pfam" id="PF00174">
    <property type="entry name" value="Oxidored_molyb"/>
    <property type="match status" value="1"/>
</dbReference>
<evidence type="ECO:0000259" key="7">
    <source>
        <dbReference type="Pfam" id="PF03404"/>
    </source>
</evidence>
<dbReference type="FunFam" id="2.60.40.650:FF:000004">
    <property type="entry name" value="Sulfite oxidase, putative"/>
    <property type="match status" value="1"/>
</dbReference>
<reference evidence="8 9" key="1">
    <citation type="submission" date="2019-11" db="EMBL/GenBank/DDBJ databases">
        <title>Draft Genome Sequences of Six Type Strains of the Genus Massilia.</title>
        <authorList>
            <person name="Miess H."/>
            <person name="Frediansyah A."/>
            <person name="Goeker M."/>
            <person name="Gross H."/>
        </authorList>
    </citation>
    <scope>NUCLEOTIDE SEQUENCE [LARGE SCALE GENOMIC DNA]</scope>
    <source>
        <strain evidence="8 9">DSM 17513</strain>
    </source>
</reference>
<dbReference type="GO" id="GO:0050310">
    <property type="term" value="F:sulfite dehydrogenase activity"/>
    <property type="evidence" value="ECO:0007669"/>
    <property type="project" value="UniProtKB-EC"/>
</dbReference>
<dbReference type="FunFam" id="3.90.420.10:FF:000006">
    <property type="entry name" value="Sulfur dehydrogenase subunit SoxC"/>
    <property type="match status" value="1"/>
</dbReference>
<keyword evidence="2" id="KW-0500">Molybdenum</keyword>
<dbReference type="InterPro" id="IPR030835">
    <property type="entry name" value="Sulfite_DH_SoxC"/>
</dbReference>
<dbReference type="GO" id="GO:0008482">
    <property type="term" value="F:sulfite oxidase activity"/>
    <property type="evidence" value="ECO:0007669"/>
    <property type="project" value="TreeGrafter"/>
</dbReference>
<sequence length="437" mass="47305">MDDVVRQETGAPAPAPASPRRRRFIARGAAASLAAASGAATLPGAVQAAAPEILPDNLPPNVPQWMREPGAGFLNPPYGLPSPFEKNVLRKLPDQPAAFPTATRTPLQHLFGSTTPNGLFFERHHAGVPAIDPAQHRLMVHGLVERPLLLDMKTLLRFPAVSRSHFIECSGNGSAEFKAPGRGTVQDIHGLLSGAEWTGVRLADVLAEAGVLPAARWLLAEGADAAAMTRSFPLAKALDDALLVYGQNGEMLRPEQGYPLRLLLPGFEGNMSVKWLRRLKVGDAPFHTREETAKYTDLMPDGTARQFTFRMGVKSLITAPSARQVLDGHGFREISGLAWSGHGRITRVDVSVDGGRRWQAAALDGPVQRHALTRFRFPWRWTGQEAILQSRAVDEAGNVQPTRDALVGSVGRNSAYHYNAIQSWKVAADGEVSNVHV</sequence>
<gene>
    <name evidence="8" type="primary">soxC</name>
    <name evidence="8" type="ORF">GJV26_26390</name>
</gene>
<dbReference type="PANTHER" id="PTHR19372:SF7">
    <property type="entry name" value="SULFITE OXIDASE, MITOCHONDRIAL"/>
    <property type="match status" value="1"/>
</dbReference>
<dbReference type="EC" id="1.8.2.1" evidence="8"/>
<dbReference type="InterPro" id="IPR014756">
    <property type="entry name" value="Ig_E-set"/>
</dbReference>
<dbReference type="InterPro" id="IPR006311">
    <property type="entry name" value="TAT_signal"/>
</dbReference>
<evidence type="ECO:0000256" key="2">
    <source>
        <dbReference type="ARBA" id="ARBA00022505"/>
    </source>
</evidence>
<dbReference type="NCBIfam" id="TIGR04555">
    <property type="entry name" value="sulfite_DH_soxC"/>
    <property type="match status" value="1"/>
</dbReference>
<feature type="domain" description="Moybdenum cofactor oxidoreductase dimerisation" evidence="7">
    <location>
        <begin position="308"/>
        <end position="422"/>
    </location>
</feature>
<evidence type="ECO:0000256" key="4">
    <source>
        <dbReference type="ARBA" id="ARBA00023002"/>
    </source>
</evidence>
<dbReference type="PROSITE" id="PS51318">
    <property type="entry name" value="TAT"/>
    <property type="match status" value="1"/>
</dbReference>
<accession>A0A6I3XRL8</accession>
<protein>
    <submittedName>
        <fullName evidence="8">Sulfite dehydrogenase</fullName>
        <ecNumber evidence="8">1.8.2.1</ecNumber>
    </submittedName>
</protein>
<evidence type="ECO:0000256" key="1">
    <source>
        <dbReference type="ARBA" id="ARBA00001924"/>
    </source>
</evidence>
<dbReference type="Proteomes" id="UP000431684">
    <property type="component" value="Unassembled WGS sequence"/>
</dbReference>
<dbReference type="InterPro" id="IPR005066">
    <property type="entry name" value="MoCF_OxRdtse_dimer"/>
</dbReference>
<name>A0A6I3XRL8_9BURK</name>